<feature type="region of interest" description="Disordered" evidence="1">
    <location>
        <begin position="63"/>
        <end position="151"/>
    </location>
</feature>
<dbReference type="Pfam" id="PF22980">
    <property type="entry name" value="Myb_DNA-bind_8"/>
    <property type="match status" value="1"/>
</dbReference>
<keyword evidence="4" id="KW-1185">Reference proteome</keyword>
<name>A0AAW0R750_9PEZI</name>
<dbReference type="EMBL" id="JAQQWP010000002">
    <property type="protein sequence ID" value="KAK8129689.1"/>
    <property type="molecule type" value="Genomic_DNA"/>
</dbReference>
<comment type="caution">
    <text evidence="3">The sequence shown here is derived from an EMBL/GenBank/DDBJ whole genome shotgun (WGS) entry which is preliminary data.</text>
</comment>
<evidence type="ECO:0000259" key="2">
    <source>
        <dbReference type="Pfam" id="PF22980"/>
    </source>
</evidence>
<protein>
    <recommendedName>
        <fullName evidence="2">Myb-like DNA-binding domain-containing protein</fullName>
    </recommendedName>
</protein>
<accession>A0AAW0R750</accession>
<reference evidence="3 4" key="1">
    <citation type="submission" date="2023-01" db="EMBL/GenBank/DDBJ databases">
        <title>Analysis of 21 Apiospora genomes using comparative genomics revels a genus with tremendous synthesis potential of carbohydrate active enzymes and secondary metabolites.</title>
        <authorList>
            <person name="Sorensen T."/>
        </authorList>
    </citation>
    <scope>NUCLEOTIDE SEQUENCE [LARGE SCALE GENOMIC DNA]</scope>
    <source>
        <strain evidence="3 4">CBS 117206</strain>
    </source>
</reference>
<dbReference type="AlphaFoldDB" id="A0AAW0R750"/>
<gene>
    <name evidence="3" type="ORF">PG999_002069</name>
</gene>
<organism evidence="3 4">
    <name type="scientific">Apiospora kogelbergensis</name>
    <dbReference type="NCBI Taxonomy" id="1337665"/>
    <lineage>
        <taxon>Eukaryota</taxon>
        <taxon>Fungi</taxon>
        <taxon>Dikarya</taxon>
        <taxon>Ascomycota</taxon>
        <taxon>Pezizomycotina</taxon>
        <taxon>Sordariomycetes</taxon>
        <taxon>Xylariomycetidae</taxon>
        <taxon>Amphisphaeriales</taxon>
        <taxon>Apiosporaceae</taxon>
        <taxon>Apiospora</taxon>
    </lineage>
</organism>
<evidence type="ECO:0000313" key="4">
    <source>
        <dbReference type="Proteomes" id="UP001392437"/>
    </source>
</evidence>
<feature type="compositionally biased region" description="Basic and acidic residues" evidence="1">
    <location>
        <begin position="124"/>
        <end position="136"/>
    </location>
</feature>
<evidence type="ECO:0000256" key="1">
    <source>
        <dbReference type="SAM" id="MobiDB-lite"/>
    </source>
</evidence>
<feature type="compositionally biased region" description="Acidic residues" evidence="1">
    <location>
        <begin position="137"/>
        <end position="151"/>
    </location>
</feature>
<evidence type="ECO:0000313" key="3">
    <source>
        <dbReference type="EMBL" id="KAK8129689.1"/>
    </source>
</evidence>
<dbReference type="Proteomes" id="UP001392437">
    <property type="component" value="Unassembled WGS sequence"/>
</dbReference>
<proteinExistence type="predicted"/>
<feature type="domain" description="Myb-like DNA-binding" evidence="2">
    <location>
        <begin position="16"/>
        <end position="64"/>
    </location>
</feature>
<sequence>MSSADKKTEDSPKITDQESRFFFTILLNMEGPLQVNWDTVAEQAGYNSGDVAKVRFRQIKKRHGVVSGASGPSPAKTPAKSVKRRAGGSSGRTVKRTKTVIGGNDDDVFEDGVKGSPLAKKKMKSEDGDIKAGVKDEGEDELKDEDEGEVF</sequence>
<dbReference type="InterPro" id="IPR054505">
    <property type="entry name" value="Myb_DNA-bind_8"/>
</dbReference>